<comment type="caution">
    <text evidence="1">The sequence shown here is derived from an EMBL/GenBank/DDBJ whole genome shotgun (WGS) entry which is preliminary data.</text>
</comment>
<gene>
    <name evidence="1" type="ORF">EOE65_06255</name>
</gene>
<dbReference type="AlphaFoldDB" id="A0A437QAM2"/>
<name>A0A437QAM2_9GAMM</name>
<protein>
    <submittedName>
        <fullName evidence="1">DUF2971 domain-containing protein</fullName>
    </submittedName>
</protein>
<dbReference type="EMBL" id="SACQ01000002">
    <property type="protein sequence ID" value="RVU31575.1"/>
    <property type="molecule type" value="Genomic_DNA"/>
</dbReference>
<organism evidence="1 2">
    <name type="scientific">Neptunomonas marina</name>
    <dbReference type="NCBI Taxonomy" id="1815562"/>
    <lineage>
        <taxon>Bacteria</taxon>
        <taxon>Pseudomonadati</taxon>
        <taxon>Pseudomonadota</taxon>
        <taxon>Gammaproteobacteria</taxon>
        <taxon>Oceanospirillales</taxon>
        <taxon>Oceanospirillaceae</taxon>
        <taxon>Neptunomonas</taxon>
    </lineage>
</organism>
<dbReference type="RefSeq" id="WP_127693434.1">
    <property type="nucleotide sequence ID" value="NZ_SACQ01000002.1"/>
</dbReference>
<dbReference type="Proteomes" id="UP000282818">
    <property type="component" value="Unassembled WGS sequence"/>
</dbReference>
<accession>A0A437QAM2</accession>
<dbReference type="InterPro" id="IPR021352">
    <property type="entry name" value="DUF2971"/>
</dbReference>
<keyword evidence="2" id="KW-1185">Reference proteome</keyword>
<proteinExistence type="predicted"/>
<reference evidence="1 2" key="1">
    <citation type="submission" date="2019-01" db="EMBL/GenBank/DDBJ databases">
        <authorList>
            <person name="Chen W.-M."/>
        </authorList>
    </citation>
    <scope>NUCLEOTIDE SEQUENCE [LARGE SCALE GENOMIC DNA]</scope>
    <source>
        <strain evidence="1 2">HPM-16</strain>
    </source>
</reference>
<evidence type="ECO:0000313" key="1">
    <source>
        <dbReference type="EMBL" id="RVU31575.1"/>
    </source>
</evidence>
<sequence length="291" mass="33402">MLHQLTRELYSQAPKETIYHYTSFSGFMGIVESRMLWTSDIRYMNDSAELNHMVNLINDEVNERIQLGHPNPALLSQLTGWLRGRVSYGHLLFTGSFRENGNLLSQWRGYSILGKGVSIGFNPSHILQCAKQSGFMVGRCIYEPQRQQDLIHQMVDIIEDLASQQERGTSGRAEPCYEHVFEQVENELLRIGALLKHPSFAEEAEWRIVSPIISDYSHQAIRYREGNSMLVPFLEFPLQIPCDAPLKVEHIFLGPTPNAQLSMNSLKMFLKKHRIVPARGTAYCNIPYRKH</sequence>
<dbReference type="Pfam" id="PF11185">
    <property type="entry name" value="DUF2971"/>
    <property type="match status" value="1"/>
</dbReference>
<evidence type="ECO:0000313" key="2">
    <source>
        <dbReference type="Proteomes" id="UP000282818"/>
    </source>
</evidence>